<reference evidence="1" key="1">
    <citation type="submission" date="2023-02" db="EMBL/GenBank/DDBJ databases">
        <title>tmexCD-toprJ-like cluster.</title>
        <authorList>
            <person name="Gao X."/>
            <person name="Wang C."/>
            <person name="Liu J."/>
        </authorList>
    </citation>
    <scope>NUCLEOTIDE SEQUENCE</scope>
    <source>
        <strain evidence="1">GDW21C697WI</strain>
    </source>
</reference>
<dbReference type="AlphaFoldDB" id="A0AAJ5S819"/>
<evidence type="ECO:0000313" key="1">
    <source>
        <dbReference type="EMBL" id="WEA22776.1"/>
    </source>
</evidence>
<gene>
    <name evidence="1" type="ORF">PWA60_11470</name>
</gene>
<name>A0AAJ5S819_9PSED</name>
<evidence type="ECO:0000313" key="2">
    <source>
        <dbReference type="Proteomes" id="UP001217631"/>
    </source>
</evidence>
<organism evidence="1 2">
    <name type="scientific">Pseudomonas juntendi</name>
    <dbReference type="NCBI Taxonomy" id="2666183"/>
    <lineage>
        <taxon>Bacteria</taxon>
        <taxon>Pseudomonadati</taxon>
        <taxon>Pseudomonadota</taxon>
        <taxon>Gammaproteobacteria</taxon>
        <taxon>Pseudomonadales</taxon>
        <taxon>Pseudomonadaceae</taxon>
        <taxon>Pseudomonas</taxon>
    </lineage>
</organism>
<protein>
    <submittedName>
        <fullName evidence="1">Uncharacterized protein</fullName>
    </submittedName>
</protein>
<accession>A0AAJ5S819</accession>
<dbReference type="RefSeq" id="WP_192440116.1">
    <property type="nucleotide sequence ID" value="NZ_CP118677.1"/>
</dbReference>
<sequence length="105" mass="12099">MDIYALRQKSKALRVIIDRLKSHDPAAMKLSVELTLLLNAAKQQRIRTPMEWRDIPGSYLFTEEGLQQYADLEHAFAEFRIELSRGESPTLRKLKARMGEKPSQG</sequence>
<dbReference type="Proteomes" id="UP001217631">
    <property type="component" value="Chromosome"/>
</dbReference>
<dbReference type="EMBL" id="CP118677">
    <property type="protein sequence ID" value="WEA22776.1"/>
    <property type="molecule type" value="Genomic_DNA"/>
</dbReference>
<proteinExistence type="predicted"/>